<protein>
    <submittedName>
        <fullName evidence="1">Uncharacterized protein</fullName>
    </submittedName>
</protein>
<sequence length="79" mass="9154">MSGQMCWLPTPQANEENILHLRTHSSEDWRPYKAFIQYAVPDYEIPGSSKGWATYQKLLRSGWTLVPATQANKRFVLSR</sequence>
<gene>
    <name evidence="1" type="ORF">BWI75_12835</name>
</gene>
<dbReference type="AlphaFoldDB" id="A0A6N8FYI6"/>
<organism evidence="1 2">
    <name type="scientific">Gloeocapsopsis dulcis AAB1 = 1H9</name>
    <dbReference type="NCBI Taxonomy" id="1433147"/>
    <lineage>
        <taxon>Bacteria</taxon>
        <taxon>Bacillati</taxon>
        <taxon>Cyanobacteriota</taxon>
        <taxon>Cyanophyceae</taxon>
        <taxon>Oscillatoriophycideae</taxon>
        <taxon>Chroococcales</taxon>
        <taxon>Chroococcaceae</taxon>
        <taxon>Gloeocapsopsis</taxon>
        <taxon>Gloeocapsopsis dulcis</taxon>
    </lineage>
</organism>
<comment type="caution">
    <text evidence="1">The sequence shown here is derived from an EMBL/GenBank/DDBJ whole genome shotgun (WGS) entry which is preliminary data.</text>
</comment>
<keyword evidence="2" id="KW-1185">Reference proteome</keyword>
<dbReference type="OrthoDB" id="425717at2"/>
<dbReference type="RefSeq" id="WP_105220425.1">
    <property type="nucleotide sequence ID" value="NZ_CAWNSU010000059.1"/>
</dbReference>
<accession>A0A6N8FYI6</accession>
<dbReference type="EMBL" id="NAPY01000018">
    <property type="protein sequence ID" value="MUL37197.1"/>
    <property type="molecule type" value="Genomic_DNA"/>
</dbReference>
<name>A0A6N8FYI6_9CHRO</name>
<reference evidence="1 2" key="1">
    <citation type="journal article" date="2019" name="Front. Microbiol.">
        <title>Genomic Features for Desiccation Tolerance and Sugar Biosynthesis in the Extremophile Gloeocapsopsis sp. UTEX B3054.</title>
        <authorList>
            <person name="Urrejola C."/>
            <person name="Alcorta J."/>
            <person name="Salas L."/>
            <person name="Vasquez M."/>
            <person name="Polz M.F."/>
            <person name="Vicuna R."/>
            <person name="Diez B."/>
        </authorList>
    </citation>
    <scope>NUCLEOTIDE SEQUENCE [LARGE SCALE GENOMIC DNA]</scope>
    <source>
        <strain evidence="1 2">1H9</strain>
    </source>
</reference>
<dbReference type="Proteomes" id="UP000441797">
    <property type="component" value="Unassembled WGS sequence"/>
</dbReference>
<proteinExistence type="predicted"/>
<evidence type="ECO:0000313" key="2">
    <source>
        <dbReference type="Proteomes" id="UP000441797"/>
    </source>
</evidence>
<evidence type="ECO:0000313" key="1">
    <source>
        <dbReference type="EMBL" id="MUL37197.1"/>
    </source>
</evidence>